<dbReference type="EMBL" id="AP024086">
    <property type="protein sequence ID" value="BCL62350.1"/>
    <property type="molecule type" value="Genomic_DNA"/>
</dbReference>
<dbReference type="PANTHER" id="PTHR22912:SF160">
    <property type="entry name" value="DIHYDROLIPOYL DEHYDROGENASE"/>
    <property type="match status" value="1"/>
</dbReference>
<comment type="catalytic activity">
    <reaction evidence="9 10">
        <text>N(6)-[(R)-dihydrolipoyl]-L-lysyl-[protein] + NAD(+) = N(6)-[(R)-lipoyl]-L-lysyl-[protein] + NADH + H(+)</text>
        <dbReference type="Rhea" id="RHEA:15045"/>
        <dbReference type="Rhea" id="RHEA-COMP:10474"/>
        <dbReference type="Rhea" id="RHEA-COMP:10475"/>
        <dbReference type="ChEBI" id="CHEBI:15378"/>
        <dbReference type="ChEBI" id="CHEBI:57540"/>
        <dbReference type="ChEBI" id="CHEBI:57945"/>
        <dbReference type="ChEBI" id="CHEBI:83099"/>
        <dbReference type="ChEBI" id="CHEBI:83100"/>
        <dbReference type="EC" id="1.8.1.4"/>
    </reaction>
</comment>
<accession>A0A8D5FK54</accession>
<proteinExistence type="inferred from homology"/>
<dbReference type="InterPro" id="IPR001100">
    <property type="entry name" value="Pyr_nuc-diS_OxRdtase"/>
</dbReference>
<dbReference type="InterPro" id="IPR004099">
    <property type="entry name" value="Pyr_nucl-diS_OxRdtase_dimer"/>
</dbReference>
<evidence type="ECO:0000256" key="8">
    <source>
        <dbReference type="ARBA" id="ARBA00023284"/>
    </source>
</evidence>
<keyword evidence="8 10" id="KW-0676">Redox-active center</keyword>
<keyword evidence="7" id="KW-1015">Disulfide bond</keyword>
<reference evidence="13" key="1">
    <citation type="submission" date="2020-09" db="EMBL/GenBank/DDBJ databases">
        <title>Desulfogranum mesoprofundum gen. nov., sp. nov., a novel mesophilic, sulfate-reducing chemolithoautotroph isolated from a deep-sea hydrothermal vent chimney in the Suiyo Seamount.</title>
        <authorList>
            <person name="Hashimoto Y."/>
            <person name="Nakagawa S."/>
        </authorList>
    </citation>
    <scope>NUCLEOTIDE SEQUENCE</scope>
    <source>
        <strain evidence="13">KT2</strain>
    </source>
</reference>
<dbReference type="FunFam" id="3.30.390.30:FF:000001">
    <property type="entry name" value="Dihydrolipoyl dehydrogenase"/>
    <property type="match status" value="1"/>
</dbReference>
<dbReference type="PROSITE" id="PS00076">
    <property type="entry name" value="PYRIDINE_REDOX_1"/>
    <property type="match status" value="1"/>
</dbReference>
<dbReference type="GO" id="GO:0006103">
    <property type="term" value="P:2-oxoglutarate metabolic process"/>
    <property type="evidence" value="ECO:0007669"/>
    <property type="project" value="TreeGrafter"/>
</dbReference>
<dbReference type="InterPro" id="IPR006258">
    <property type="entry name" value="Lipoamide_DH"/>
</dbReference>
<evidence type="ECO:0000259" key="11">
    <source>
        <dbReference type="Pfam" id="PF02852"/>
    </source>
</evidence>
<protein>
    <recommendedName>
        <fullName evidence="3 10">Dihydrolipoyl dehydrogenase</fullName>
        <ecNumber evidence="2 10">1.8.1.4</ecNumber>
    </recommendedName>
</protein>
<dbReference type="NCBIfam" id="TIGR01350">
    <property type="entry name" value="lipoamide_DH"/>
    <property type="match status" value="1"/>
</dbReference>
<dbReference type="InterPro" id="IPR023753">
    <property type="entry name" value="FAD/NAD-binding_dom"/>
</dbReference>
<dbReference type="Pfam" id="PF02852">
    <property type="entry name" value="Pyr_redox_dim"/>
    <property type="match status" value="1"/>
</dbReference>
<evidence type="ECO:0000256" key="2">
    <source>
        <dbReference type="ARBA" id="ARBA00012608"/>
    </source>
</evidence>
<comment type="cofactor">
    <cofactor evidence="10">
        <name>FAD</name>
        <dbReference type="ChEBI" id="CHEBI:57692"/>
    </cofactor>
    <text evidence="10">Binds 1 FAD per subunit.</text>
</comment>
<keyword evidence="4 10" id="KW-0285">Flavoprotein</keyword>
<dbReference type="Proteomes" id="UP000826725">
    <property type="component" value="Chromosome"/>
</dbReference>
<dbReference type="AlphaFoldDB" id="A0A8D5FK54"/>
<comment type="similarity">
    <text evidence="1 10">Belongs to the class-I pyridine nucleotide-disulfide oxidoreductase family.</text>
</comment>
<dbReference type="RefSeq" id="WP_228854715.1">
    <property type="nucleotide sequence ID" value="NZ_AP024086.1"/>
</dbReference>
<name>A0A8D5FK54_9BACT</name>
<evidence type="ECO:0000313" key="13">
    <source>
        <dbReference type="EMBL" id="BCL62350.1"/>
    </source>
</evidence>
<evidence type="ECO:0000313" key="14">
    <source>
        <dbReference type="Proteomes" id="UP000826725"/>
    </source>
</evidence>
<dbReference type="InterPro" id="IPR012999">
    <property type="entry name" value="Pyr_OxRdtase_I_AS"/>
</dbReference>
<dbReference type="GO" id="GO:0050660">
    <property type="term" value="F:flavin adenine dinucleotide binding"/>
    <property type="evidence" value="ECO:0007669"/>
    <property type="project" value="InterPro"/>
</dbReference>
<dbReference type="KEGG" id="dbk:DGMP_30430"/>
<keyword evidence="6 10" id="KW-0560">Oxidoreductase</keyword>
<evidence type="ECO:0000259" key="12">
    <source>
        <dbReference type="Pfam" id="PF07992"/>
    </source>
</evidence>
<gene>
    <name evidence="13" type="primary">lpdA_2</name>
    <name evidence="13" type="ORF">DGMP_30430</name>
</gene>
<evidence type="ECO:0000256" key="7">
    <source>
        <dbReference type="ARBA" id="ARBA00023157"/>
    </source>
</evidence>
<evidence type="ECO:0000256" key="10">
    <source>
        <dbReference type="RuleBase" id="RU003692"/>
    </source>
</evidence>
<sequence>MVMGDMQLETELLILGSGPGGYGAAFRAADLGLEVTVVDPAPAPGGACLHHGCIPSKTFLHLAGLIHDAKRAREMGVHFGTAEIDIATLSAWKEKTINELAGSLSTLFTQRNIELIHGHASFIDSRSVRLQGGGISKITFQHAIIATGSRPTSFSAVDFDSSDRILSSTEALQLAEIPGKLLVVGGGIIGLELGSIYSSFGSKVSLVEKEKRILPQVDKDLVEPLFSNLAAEFDTLATHTEAIKIRAQEEYVEVELETDGIKTNKRYDKIIVATGRSPNSNRLDLENTDVKLDTAGFIEIDDTLRTDDKNIFAIGDVTGHPMLAHRATRQGQTAAEVIAGQPSAYDIRAVPATIYTDPQISWCGLTEQEAHEHSLPYEVRKFPWKYSDRARSMGRTDGLTKLLTDPDSGRILGMGIVGRGAENLIAEAVLSIEMGALAEDLALTLHPYPSLSETEAEAAELFSGAAIHFHPG</sequence>
<comment type="miscellaneous">
    <text evidence="10">The active site is a redox-active disulfide bond.</text>
</comment>
<evidence type="ECO:0000256" key="3">
    <source>
        <dbReference type="ARBA" id="ARBA00016961"/>
    </source>
</evidence>
<evidence type="ECO:0000256" key="1">
    <source>
        <dbReference type="ARBA" id="ARBA00007532"/>
    </source>
</evidence>
<dbReference type="GO" id="GO:0004148">
    <property type="term" value="F:dihydrolipoyl dehydrogenase (NADH) activity"/>
    <property type="evidence" value="ECO:0007669"/>
    <property type="project" value="UniProtKB-EC"/>
</dbReference>
<organism evidence="13 14">
    <name type="scientific">Desulfomarina profundi</name>
    <dbReference type="NCBI Taxonomy" id="2772557"/>
    <lineage>
        <taxon>Bacteria</taxon>
        <taxon>Pseudomonadati</taxon>
        <taxon>Thermodesulfobacteriota</taxon>
        <taxon>Desulfobulbia</taxon>
        <taxon>Desulfobulbales</taxon>
        <taxon>Desulfobulbaceae</taxon>
        <taxon>Desulfomarina</taxon>
    </lineage>
</organism>
<feature type="domain" description="Pyridine nucleotide-disulphide oxidoreductase dimerisation" evidence="11">
    <location>
        <begin position="350"/>
        <end position="458"/>
    </location>
</feature>
<keyword evidence="14" id="KW-1185">Reference proteome</keyword>
<evidence type="ECO:0000256" key="4">
    <source>
        <dbReference type="ARBA" id="ARBA00022630"/>
    </source>
</evidence>
<keyword evidence="5 10" id="KW-0274">FAD</keyword>
<evidence type="ECO:0000256" key="9">
    <source>
        <dbReference type="ARBA" id="ARBA00049187"/>
    </source>
</evidence>
<dbReference type="InterPro" id="IPR050151">
    <property type="entry name" value="Class-I_Pyr_Nuc-Dis_Oxidored"/>
</dbReference>
<evidence type="ECO:0000256" key="6">
    <source>
        <dbReference type="ARBA" id="ARBA00023002"/>
    </source>
</evidence>
<dbReference type="PIRSF" id="PIRSF000350">
    <property type="entry name" value="Mercury_reductase_MerA"/>
    <property type="match status" value="1"/>
</dbReference>
<dbReference type="PANTHER" id="PTHR22912">
    <property type="entry name" value="DISULFIDE OXIDOREDUCTASE"/>
    <property type="match status" value="1"/>
</dbReference>
<dbReference type="Pfam" id="PF07992">
    <property type="entry name" value="Pyr_redox_2"/>
    <property type="match status" value="1"/>
</dbReference>
<dbReference type="EC" id="1.8.1.4" evidence="2 10"/>
<evidence type="ECO:0000256" key="5">
    <source>
        <dbReference type="ARBA" id="ARBA00022827"/>
    </source>
</evidence>
<keyword evidence="10" id="KW-0520">NAD</keyword>
<feature type="domain" description="FAD/NAD(P)-binding" evidence="12">
    <location>
        <begin position="11"/>
        <end position="331"/>
    </location>
</feature>